<dbReference type="InterPro" id="IPR051010">
    <property type="entry name" value="BCAA_transport"/>
</dbReference>
<dbReference type="InterPro" id="IPR028082">
    <property type="entry name" value="Peripla_BP_I"/>
</dbReference>
<dbReference type="EMBL" id="ANHY01000022">
    <property type="protein sequence ID" value="EKV26904.1"/>
    <property type="molecule type" value="Genomic_DNA"/>
</dbReference>
<evidence type="ECO:0000256" key="1">
    <source>
        <dbReference type="ARBA" id="ARBA00010062"/>
    </source>
</evidence>
<dbReference type="GO" id="GO:0006865">
    <property type="term" value="P:amino acid transport"/>
    <property type="evidence" value="ECO:0007669"/>
    <property type="project" value="UniProtKB-KW"/>
</dbReference>
<keyword evidence="3" id="KW-0029">Amino-acid transport</keyword>
<reference evidence="6 7" key="1">
    <citation type="journal article" date="2013" name="Genome Announc.">
        <title>Draft Genome Sequence of an Alphaproteobacterium, Caenispirillum salinarum AK4(T), Isolated from a Solar Saltern.</title>
        <authorList>
            <person name="Khatri I."/>
            <person name="Singh A."/>
            <person name="Korpole S."/>
            <person name="Pinnaka A.K."/>
            <person name="Subramanian S."/>
        </authorList>
    </citation>
    <scope>NUCLEOTIDE SEQUENCE [LARGE SCALE GENOMIC DNA]</scope>
    <source>
        <strain evidence="6 7">AK4</strain>
    </source>
</reference>
<gene>
    <name evidence="6" type="ORF">C882_2128</name>
</gene>
<dbReference type="CDD" id="cd06339">
    <property type="entry name" value="PBP1_YraM_LppC_lipoprotein-like"/>
    <property type="match status" value="1"/>
</dbReference>
<feature type="region of interest" description="Disordered" evidence="4">
    <location>
        <begin position="1"/>
        <end position="24"/>
    </location>
</feature>
<dbReference type="Pfam" id="PF13458">
    <property type="entry name" value="Peripla_BP_6"/>
    <property type="match status" value="1"/>
</dbReference>
<evidence type="ECO:0000256" key="4">
    <source>
        <dbReference type="SAM" id="MobiDB-lite"/>
    </source>
</evidence>
<feature type="domain" description="Leucine-binding protein" evidence="5">
    <location>
        <begin position="29"/>
        <end position="387"/>
    </location>
</feature>
<keyword evidence="3" id="KW-0813">Transport</keyword>
<evidence type="ECO:0000256" key="2">
    <source>
        <dbReference type="ARBA" id="ARBA00022729"/>
    </source>
</evidence>
<comment type="caution">
    <text evidence="6">The sequence shown here is derived from an EMBL/GenBank/DDBJ whole genome shotgun (WGS) entry which is preliminary data.</text>
</comment>
<dbReference type="PANTHER" id="PTHR30483">
    <property type="entry name" value="LEUCINE-SPECIFIC-BINDING PROTEIN"/>
    <property type="match status" value="1"/>
</dbReference>
<keyword evidence="6" id="KW-0675">Receptor</keyword>
<keyword evidence="7" id="KW-1185">Reference proteome</keyword>
<dbReference type="PANTHER" id="PTHR30483:SF6">
    <property type="entry name" value="PERIPLASMIC BINDING PROTEIN OF ABC TRANSPORTER FOR NATURAL AMINO ACIDS"/>
    <property type="match status" value="1"/>
</dbReference>
<protein>
    <submittedName>
        <fullName evidence="6">Extracellular ligand-binding receptor</fullName>
    </submittedName>
</protein>
<dbReference type="eggNOG" id="COG0683">
    <property type="taxonomic scope" value="Bacteria"/>
</dbReference>
<comment type="similarity">
    <text evidence="1">Belongs to the leucine-binding protein family.</text>
</comment>
<proteinExistence type="inferred from homology"/>
<evidence type="ECO:0000256" key="3">
    <source>
        <dbReference type="ARBA" id="ARBA00022970"/>
    </source>
</evidence>
<evidence type="ECO:0000313" key="6">
    <source>
        <dbReference type="EMBL" id="EKV26904.1"/>
    </source>
</evidence>
<evidence type="ECO:0000313" key="7">
    <source>
        <dbReference type="Proteomes" id="UP000009881"/>
    </source>
</evidence>
<keyword evidence="2" id="KW-0732">Signal</keyword>
<organism evidence="6 7">
    <name type="scientific">Caenispirillum salinarum AK4</name>
    <dbReference type="NCBI Taxonomy" id="1238182"/>
    <lineage>
        <taxon>Bacteria</taxon>
        <taxon>Pseudomonadati</taxon>
        <taxon>Pseudomonadota</taxon>
        <taxon>Alphaproteobacteria</taxon>
        <taxon>Rhodospirillales</taxon>
        <taxon>Novispirillaceae</taxon>
        <taxon>Caenispirillum</taxon>
    </lineage>
</organism>
<evidence type="ECO:0000259" key="5">
    <source>
        <dbReference type="Pfam" id="PF13458"/>
    </source>
</evidence>
<dbReference type="SUPFAM" id="SSF53822">
    <property type="entry name" value="Periplasmic binding protein-like I"/>
    <property type="match status" value="1"/>
</dbReference>
<dbReference type="AlphaFoldDB" id="K9GQ90"/>
<dbReference type="Proteomes" id="UP000009881">
    <property type="component" value="Unassembled WGS sequence"/>
</dbReference>
<dbReference type="STRING" id="1238182.C882_2128"/>
<accession>K9GQ90</accession>
<dbReference type="InterPro" id="IPR028081">
    <property type="entry name" value="Leu-bd"/>
</dbReference>
<sequence>MEAPRQAPPAQRAEPAPPPPTEVEDGYRRVALLVPRSGRAADVGQALLNAAQMAVFDVADDRFVLQPYDTQGTPDGARAAMDKALSEGAQLVLGPLFADNVRAVAPQAQAAGVNVVSFSTDTSAAADNVYVMGLLLSEQAEALVRFARGQNMDRFAVLAPSTAYGRAMADALRDVTARANAAVVQVEYFNPGGAPDEAIKRLTNPSASQAALERQKQELAASPDPVAQRALQRLQQIQGSGDIGFQALLLPESGQQLREIAALLPYYGVRPEQVQYMGTMLWNDDRRLGQEPALVGAVFPAPSPQSNDYFTRRYGNAYGTTPPAIANVGYDATALAAVLAKRNETAPFDARALTNPEGFVGVDGLFRLRQDGTVERGFAILRVTRDGAQVVAPAPESFPSAAGS</sequence>
<dbReference type="Gene3D" id="3.40.50.2300">
    <property type="match status" value="4"/>
</dbReference>
<name>K9GQ90_9PROT</name>
<feature type="compositionally biased region" description="Low complexity" evidence="4">
    <location>
        <begin position="1"/>
        <end position="14"/>
    </location>
</feature>